<keyword evidence="3" id="KW-1185">Reference proteome</keyword>
<keyword evidence="1" id="KW-0812">Transmembrane</keyword>
<feature type="transmembrane region" description="Helical" evidence="1">
    <location>
        <begin position="15"/>
        <end position="35"/>
    </location>
</feature>
<dbReference type="Proteomes" id="UP000006666">
    <property type="component" value="Chromosome"/>
</dbReference>
<gene>
    <name evidence="2" type="ordered locus">Ksed_02840</name>
</gene>
<feature type="transmembrane region" description="Helical" evidence="1">
    <location>
        <begin position="128"/>
        <end position="153"/>
    </location>
</feature>
<accession>C7NJN4</accession>
<keyword evidence="1" id="KW-0472">Membrane</keyword>
<dbReference type="eggNOG" id="ENOG5031V7X">
    <property type="taxonomic scope" value="Bacteria"/>
</dbReference>
<dbReference type="AlphaFoldDB" id="C7NJN4"/>
<dbReference type="HOGENOM" id="CLU_117037_1_0_11"/>
<evidence type="ECO:0008006" key="4">
    <source>
        <dbReference type="Google" id="ProtNLM"/>
    </source>
</evidence>
<protein>
    <recommendedName>
        <fullName evidence="4">Small multidrug efflux protein</fullName>
    </recommendedName>
</protein>
<dbReference type="EMBL" id="CP001686">
    <property type="protein sequence ID" value="ACV05364.1"/>
    <property type="molecule type" value="Genomic_DNA"/>
</dbReference>
<feature type="transmembrane region" description="Helical" evidence="1">
    <location>
        <begin position="47"/>
        <end position="69"/>
    </location>
</feature>
<organism evidence="2 3">
    <name type="scientific">Kytococcus sedentarius (strain ATCC 14392 / DSM 20547 / JCM 11482 / CCUG 33030 / NBRC 15357 / NCTC 11040 / CCM 314 / 541)</name>
    <name type="common">Micrococcus sedentarius</name>
    <dbReference type="NCBI Taxonomy" id="478801"/>
    <lineage>
        <taxon>Bacteria</taxon>
        <taxon>Bacillati</taxon>
        <taxon>Actinomycetota</taxon>
        <taxon>Actinomycetes</taxon>
        <taxon>Micrococcales</taxon>
        <taxon>Kytococcaceae</taxon>
        <taxon>Kytococcus</taxon>
    </lineage>
</organism>
<dbReference type="RefSeq" id="WP_012801782.1">
    <property type="nucleotide sequence ID" value="NC_013169.1"/>
</dbReference>
<name>C7NJN4_KYTSD</name>
<evidence type="ECO:0000313" key="3">
    <source>
        <dbReference type="Proteomes" id="UP000006666"/>
    </source>
</evidence>
<evidence type="ECO:0000256" key="1">
    <source>
        <dbReference type="SAM" id="Phobius"/>
    </source>
</evidence>
<keyword evidence="1" id="KW-1133">Transmembrane helix</keyword>
<dbReference type="KEGG" id="kse:Ksed_02840"/>
<reference evidence="2 3" key="1">
    <citation type="journal article" date="2009" name="Stand. Genomic Sci.">
        <title>Complete genome sequence of Kytococcus sedentarius type strain (541).</title>
        <authorList>
            <person name="Sims D."/>
            <person name="Brettin T."/>
            <person name="Detter J.C."/>
            <person name="Han C."/>
            <person name="Lapidus A."/>
            <person name="Copeland A."/>
            <person name="Glavina Del Rio T."/>
            <person name="Nolan M."/>
            <person name="Chen F."/>
            <person name="Lucas S."/>
            <person name="Tice H."/>
            <person name="Cheng J.F."/>
            <person name="Bruce D."/>
            <person name="Goodwin L."/>
            <person name="Pitluck S."/>
            <person name="Ovchinnikova G."/>
            <person name="Pati A."/>
            <person name="Ivanova N."/>
            <person name="Mavrommatis K."/>
            <person name="Chen A."/>
            <person name="Palaniappan K."/>
            <person name="D'haeseleer P."/>
            <person name="Chain P."/>
            <person name="Bristow J."/>
            <person name="Eisen J.A."/>
            <person name="Markowitz V."/>
            <person name="Hugenholtz P."/>
            <person name="Schneider S."/>
            <person name="Goker M."/>
            <person name="Pukall R."/>
            <person name="Kyrpides N.C."/>
            <person name="Klenk H.P."/>
        </authorList>
    </citation>
    <scope>NUCLEOTIDE SEQUENCE [LARGE SCALE GENOMIC DNA]</scope>
    <source>
        <strain evidence="3">ATCC 14392 / DSM 20547 / JCM 11482 / CCUG 33030 / NBRC 15357 / NCTC 11040 / CCM 314 / 541</strain>
    </source>
</reference>
<sequence length="154" mass="16444">MFESLQNFTDSLPEALQWAGVALISAIPFVESYFGSTIGILAGMHPAVAIPAAIVGNIVSMVVIVSLAGKGRDLAVGEKEDSPRRAKLRRTFDRWGVPGVSLLGQTLLPSQITSAMMVGFGADRRQVILWQCLSIVLWGVAFGMLAAAGVQFIR</sequence>
<evidence type="ECO:0000313" key="2">
    <source>
        <dbReference type="EMBL" id="ACV05364.1"/>
    </source>
</evidence>
<proteinExistence type="predicted"/>